<keyword evidence="5" id="KW-0285">Flavoprotein</keyword>
<evidence type="ECO:0000256" key="5">
    <source>
        <dbReference type="ARBA" id="ARBA00022630"/>
    </source>
</evidence>
<evidence type="ECO:0000256" key="11">
    <source>
        <dbReference type="ARBA" id="ARBA00031671"/>
    </source>
</evidence>
<evidence type="ECO:0000256" key="12">
    <source>
        <dbReference type="ARBA" id="ARBA00033999"/>
    </source>
</evidence>
<dbReference type="FunFam" id="1.10.579.10:FF:000002">
    <property type="entry name" value="Deoxyribodipyrimidine photolyase"/>
    <property type="match status" value="1"/>
</dbReference>
<gene>
    <name evidence="14" type="primary">m127L</name>
</gene>
<dbReference type="InterPro" id="IPR006050">
    <property type="entry name" value="DNA_photolyase_N"/>
</dbReference>
<evidence type="ECO:0000256" key="1">
    <source>
        <dbReference type="ARBA" id="ARBA00001974"/>
    </source>
</evidence>
<evidence type="ECO:0000313" key="16">
    <source>
        <dbReference type="EMBL" id="QAV41538.1"/>
    </source>
</evidence>
<dbReference type="SUPFAM" id="SSF48173">
    <property type="entry name" value="Cryptochrome/photolyase FAD-binding domain"/>
    <property type="match status" value="1"/>
</dbReference>
<comment type="cofactor">
    <cofactor evidence="1">
        <name>FAD</name>
        <dbReference type="ChEBI" id="CHEBI:57692"/>
    </cofactor>
</comment>
<dbReference type="GO" id="GO:0000719">
    <property type="term" value="P:photoreactive repair"/>
    <property type="evidence" value="ECO:0007669"/>
    <property type="project" value="TreeGrafter"/>
</dbReference>
<dbReference type="Gene3D" id="3.40.50.620">
    <property type="entry name" value="HUPs"/>
    <property type="match status" value="1"/>
</dbReference>
<keyword evidence="8" id="KW-0238">DNA-binding</keyword>
<name>A0A1S6LA37_9POXV</name>
<protein>
    <recommendedName>
        <fullName evidence="4">Deoxyribodipyrimidine photo-lyase</fullName>
        <ecNumber evidence="3">4.1.99.3</ecNumber>
    </recommendedName>
    <alternativeName>
        <fullName evidence="11">DNA photolyase</fullName>
    </alternativeName>
</protein>
<dbReference type="EMBL" id="MK388119">
    <property type="protein sequence ID" value="QAV38834.1"/>
    <property type="molecule type" value="Genomic_DNA"/>
</dbReference>
<dbReference type="NCBIfam" id="TIGR00591">
    <property type="entry name" value="phr2"/>
    <property type="match status" value="1"/>
</dbReference>
<dbReference type="EMBL" id="MK388143">
    <property type="protein sequence ID" value="QAV42890.1"/>
    <property type="molecule type" value="Genomic_DNA"/>
</dbReference>
<dbReference type="GO" id="GO:0003677">
    <property type="term" value="F:DNA binding"/>
    <property type="evidence" value="ECO:0007669"/>
    <property type="project" value="UniProtKB-KW"/>
</dbReference>
<dbReference type="Proteomes" id="UP000292684">
    <property type="component" value="Segment"/>
</dbReference>
<evidence type="ECO:0000256" key="8">
    <source>
        <dbReference type="ARBA" id="ARBA00023125"/>
    </source>
</evidence>
<dbReference type="PANTHER" id="PTHR10211:SF0">
    <property type="entry name" value="DEOXYRIBODIPYRIMIDINE PHOTO-LYASE"/>
    <property type="match status" value="1"/>
</dbReference>
<comment type="similarity">
    <text evidence="2">Belongs to the DNA photolyase class-2 family.</text>
</comment>
<sequence length="445" mass="52407">MNVVRSRTLNECEERPTSSVVYWMYREHRIRDNWGLYYAQQKAIRHTVPLYVCVCLTSFHLTTSRHVTFLLEGLRDVEDECVKRSFGFVVRYGRPEVVLPEEVKKRNARWVFVDFYPLRVPEKDISNVVESLKDVATVIQVDSHNIVPCWITSSKQEYSARTFRLKIQKLLTTYLTKFPNIGKHPYPVQDVYVEDYTPVLDDVPPIRDIKAGTKEGLKTLRAFLKHTLRYYYAFKNDPTARACSGLSPWLHYGHLSAQRVVLDTVVYASIYPASVAAFLDEIVVRRELSDNFCYYNKRYDSITSTHPWALRTLDEHRRDTRPYLYDTYSLEHARTHDPLWNAAQLQMVREGKMHGYLRMYWAKKILEWSETPESALSVCIYLNDKYELDGTDPNGYVGCLWAVAGLHDRAWKERTVFGKIRYMKFETTEKKFNATELYEKYATRR</sequence>
<dbReference type="PROSITE" id="PS51645">
    <property type="entry name" value="PHR_CRY_ALPHA_BETA"/>
    <property type="match status" value="1"/>
</dbReference>
<evidence type="ECO:0000313" key="17">
    <source>
        <dbReference type="EMBL" id="QAV42890.1"/>
    </source>
</evidence>
<dbReference type="Proteomes" id="UP000293753">
    <property type="component" value="Genome"/>
</dbReference>
<evidence type="ECO:0000313" key="18">
    <source>
        <dbReference type="Proteomes" id="UP000292368"/>
    </source>
</evidence>
<evidence type="ECO:0000313" key="15">
    <source>
        <dbReference type="EMBL" id="QAV40186.1"/>
    </source>
</evidence>
<comment type="catalytic activity">
    <reaction evidence="12">
        <text>cyclobutadipyrimidine (in DNA) = 2 pyrimidine residues (in DNA).</text>
        <dbReference type="EC" id="4.1.99.3"/>
    </reaction>
</comment>
<evidence type="ECO:0000256" key="10">
    <source>
        <dbReference type="ARBA" id="ARBA00023239"/>
    </source>
</evidence>
<keyword evidence="7" id="KW-0274">FAD</keyword>
<evidence type="ECO:0000256" key="2">
    <source>
        <dbReference type="ARBA" id="ARBA00006409"/>
    </source>
</evidence>
<evidence type="ECO:0000256" key="9">
    <source>
        <dbReference type="ARBA" id="ARBA00023204"/>
    </source>
</evidence>
<evidence type="ECO:0000313" key="14">
    <source>
        <dbReference type="EMBL" id="QAV38834.1"/>
    </source>
</evidence>
<organism evidence="14 19">
    <name type="scientific">Myxoma virus</name>
    <dbReference type="NCBI Taxonomy" id="10273"/>
    <lineage>
        <taxon>Viruses</taxon>
        <taxon>Varidnaviria</taxon>
        <taxon>Bamfordvirae</taxon>
        <taxon>Nucleocytoviricota</taxon>
        <taxon>Pokkesviricetes</taxon>
        <taxon>Chitovirales</taxon>
        <taxon>Poxviridae</taxon>
        <taxon>Chordopoxvirinae</taxon>
        <taxon>Leporipoxvirus</taxon>
        <taxon>Leporipoxvirus myxoma</taxon>
    </lineage>
</organism>
<dbReference type="InterPro" id="IPR014729">
    <property type="entry name" value="Rossmann-like_a/b/a_fold"/>
</dbReference>
<dbReference type="InterPro" id="IPR052219">
    <property type="entry name" value="Photolyase_Class-2"/>
</dbReference>
<dbReference type="EMBL" id="MK388127">
    <property type="protein sequence ID" value="QAV40186.1"/>
    <property type="molecule type" value="Genomic_DNA"/>
</dbReference>
<dbReference type="Gene3D" id="1.25.40.80">
    <property type="match status" value="1"/>
</dbReference>
<dbReference type="Proteomes" id="UP000293046">
    <property type="component" value="Segment"/>
</dbReference>
<dbReference type="InterPro" id="IPR036134">
    <property type="entry name" value="Crypto/Photolyase_FAD-like_sf"/>
</dbReference>
<dbReference type="Gene3D" id="1.10.579.10">
    <property type="entry name" value="DNA Cyclobutane Dipyrimidine Photolyase, subunit A, domain 3"/>
    <property type="match status" value="1"/>
</dbReference>
<evidence type="ECO:0000256" key="4">
    <source>
        <dbReference type="ARBA" id="ARBA00014046"/>
    </source>
</evidence>
<evidence type="ECO:0000313" key="19">
    <source>
        <dbReference type="Proteomes" id="UP000292684"/>
    </source>
</evidence>
<dbReference type="EMBL" id="MK388135">
    <property type="protein sequence ID" value="QAV41538.1"/>
    <property type="molecule type" value="Genomic_DNA"/>
</dbReference>
<evidence type="ECO:0000259" key="13">
    <source>
        <dbReference type="PROSITE" id="PS51645"/>
    </source>
</evidence>
<keyword evidence="6" id="KW-0227">DNA damage</keyword>
<feature type="domain" description="Photolyase/cryptochrome alpha/beta" evidence="13">
    <location>
        <begin position="18"/>
        <end position="149"/>
    </location>
</feature>
<evidence type="ECO:0000256" key="7">
    <source>
        <dbReference type="ARBA" id="ARBA00022827"/>
    </source>
</evidence>
<dbReference type="SUPFAM" id="SSF52425">
    <property type="entry name" value="Cryptochrome/photolyase, N-terminal domain"/>
    <property type="match status" value="1"/>
</dbReference>
<dbReference type="Proteomes" id="UP000292368">
    <property type="component" value="Segment"/>
</dbReference>
<dbReference type="GO" id="GO:0003904">
    <property type="term" value="F:deoxyribodipyrimidine photo-lyase activity"/>
    <property type="evidence" value="ECO:0007669"/>
    <property type="project" value="UniProtKB-EC"/>
</dbReference>
<dbReference type="PANTHER" id="PTHR10211">
    <property type="entry name" value="DEOXYRIBODIPYRIMIDINE PHOTOLYASE"/>
    <property type="match status" value="1"/>
</dbReference>
<evidence type="ECO:0000256" key="6">
    <source>
        <dbReference type="ARBA" id="ARBA00022763"/>
    </source>
</evidence>
<reference evidence="18 19" key="1">
    <citation type="journal article" date="2019" name="J. Virol.">
        <title>Punctuated evolution of myxoma virus: rapid and disjunct evolution of a recent viral lineage in Australia.</title>
        <authorList>
            <person name="Eden J.-S."/>
            <person name="Kerr P.J."/>
            <person name="Holmes E.C."/>
        </authorList>
    </citation>
    <scope>NUCLEOTIDE SEQUENCE [LARGE SCALE GENOMIC DNA]</scope>
    <source>
        <strain evidence="14">Aust/SA/Mt Gambier/01-2015</strain>
        <strain evidence="17">Aust/SA/Mt Gambier/03-2015</strain>
        <strain evidence="16">Aust/SA/Mt Gambier/09-2015</strain>
        <strain evidence="15">Aust/SA/Quorn/03-2016</strain>
    </source>
</reference>
<accession>A0A1S6LA37</accession>
<dbReference type="EC" id="4.1.99.3" evidence="3"/>
<evidence type="ECO:0000256" key="3">
    <source>
        <dbReference type="ARBA" id="ARBA00013149"/>
    </source>
</evidence>
<dbReference type="InterPro" id="IPR036155">
    <property type="entry name" value="Crypto/Photolyase_N_sf"/>
</dbReference>
<keyword evidence="10" id="KW-0456">Lyase</keyword>
<dbReference type="InterPro" id="IPR008148">
    <property type="entry name" value="DNA_photolyase_2"/>
</dbReference>
<dbReference type="Pfam" id="PF00875">
    <property type="entry name" value="DNA_photolyase"/>
    <property type="match status" value="1"/>
</dbReference>
<keyword evidence="9" id="KW-0234">DNA repair</keyword>
<proteinExistence type="inferred from homology"/>